<reference evidence="2" key="1">
    <citation type="journal article" date="2015" name="MBio">
        <title>Eco-Evolutionary Dynamics of Episomes among Ecologically Cohesive Bacterial Populations.</title>
        <authorList>
            <person name="Xue H."/>
            <person name="Cordero O.X."/>
            <person name="Camas F.M."/>
            <person name="Trimble W."/>
            <person name="Meyer F."/>
            <person name="Guglielmini J."/>
            <person name="Rocha E.P."/>
            <person name="Polz M.F."/>
        </authorList>
    </citation>
    <scope>NUCLEOTIDE SEQUENCE</scope>
    <source>
        <strain evidence="2">FF_110</strain>
    </source>
</reference>
<dbReference type="Gene3D" id="1.10.260.40">
    <property type="entry name" value="lambda repressor-like DNA-binding domains"/>
    <property type="match status" value="1"/>
</dbReference>
<dbReference type="EMBL" id="KP795448">
    <property type="protein sequence ID" value="AKN35729.1"/>
    <property type="molecule type" value="Genomic_DNA"/>
</dbReference>
<name>A0A0H3ZP99_9VIBR</name>
<evidence type="ECO:0000259" key="1">
    <source>
        <dbReference type="PROSITE" id="PS50943"/>
    </source>
</evidence>
<dbReference type="CDD" id="cd00093">
    <property type="entry name" value="HTH_XRE"/>
    <property type="match status" value="1"/>
</dbReference>
<dbReference type="Pfam" id="PF01381">
    <property type="entry name" value="HTH_3"/>
    <property type="match status" value="1"/>
</dbReference>
<dbReference type="PROSITE" id="PS50943">
    <property type="entry name" value="HTH_CROC1"/>
    <property type="match status" value="1"/>
</dbReference>
<dbReference type="SUPFAM" id="SSF47413">
    <property type="entry name" value="lambda repressor-like DNA-binding domains"/>
    <property type="match status" value="1"/>
</dbReference>
<feature type="domain" description="HTH cro/C1-type" evidence="1">
    <location>
        <begin position="34"/>
        <end position="89"/>
    </location>
</feature>
<dbReference type="GO" id="GO:0003677">
    <property type="term" value="F:DNA binding"/>
    <property type="evidence" value="ECO:0007669"/>
    <property type="project" value="UniProtKB-KW"/>
</dbReference>
<proteinExistence type="predicted"/>
<dbReference type="InterPro" id="IPR010982">
    <property type="entry name" value="Lambda_DNA-bd_dom_sf"/>
</dbReference>
<sequence length="92" mass="10226">MSRLQSLKDKALADPQVQAEYDALESEFKFISTLLSMRDSAGLTQLQVANRMGTKESNVSRLEKGTGNPTIRTLVKYAKACGYELDFGFHHA</sequence>
<dbReference type="SMART" id="SM00530">
    <property type="entry name" value="HTH_XRE"/>
    <property type="match status" value="1"/>
</dbReference>
<dbReference type="AlphaFoldDB" id="A0A0H3ZP99"/>
<accession>A0A0H3ZP99</accession>
<organism evidence="2">
    <name type="scientific">Vibrio genomosp. F6</name>
    <dbReference type="NCBI Taxonomy" id="723172"/>
    <lineage>
        <taxon>Bacteria</taxon>
        <taxon>Pseudomonadati</taxon>
        <taxon>Pseudomonadota</taxon>
        <taxon>Gammaproteobacteria</taxon>
        <taxon>Vibrionales</taxon>
        <taxon>Vibrionaceae</taxon>
        <taxon>Vibrio</taxon>
    </lineage>
</organism>
<dbReference type="InterPro" id="IPR001387">
    <property type="entry name" value="Cro/C1-type_HTH"/>
</dbReference>
<evidence type="ECO:0000313" key="2">
    <source>
        <dbReference type="EMBL" id="AKN35729.1"/>
    </source>
</evidence>
<protein>
    <submittedName>
        <fullName evidence="2">DNA-binding protein, putative</fullName>
    </submittedName>
</protein>
<keyword evidence="2" id="KW-0238">DNA-binding</keyword>